<accession>A0A915ZAJ2</accession>
<feature type="region of interest" description="Disordered" evidence="1">
    <location>
        <begin position="16"/>
        <end position="61"/>
    </location>
</feature>
<organism evidence="2 3">
    <name type="scientific">Rhizophagus irregularis</name>
    <dbReference type="NCBI Taxonomy" id="588596"/>
    <lineage>
        <taxon>Eukaryota</taxon>
        <taxon>Fungi</taxon>
        <taxon>Fungi incertae sedis</taxon>
        <taxon>Mucoromycota</taxon>
        <taxon>Glomeromycotina</taxon>
        <taxon>Glomeromycetes</taxon>
        <taxon>Glomerales</taxon>
        <taxon>Glomeraceae</taxon>
        <taxon>Rhizophagus</taxon>
    </lineage>
</organism>
<feature type="compositionally biased region" description="Acidic residues" evidence="1">
    <location>
        <begin position="34"/>
        <end position="60"/>
    </location>
</feature>
<dbReference type="OrthoDB" id="2441179at2759"/>
<comment type="caution">
    <text evidence="2">The sequence shown here is derived from an EMBL/GenBank/DDBJ whole genome shotgun (WGS) entry which is preliminary data.</text>
</comment>
<dbReference type="AlphaFoldDB" id="A0A915ZAJ2"/>
<evidence type="ECO:0000313" key="2">
    <source>
        <dbReference type="EMBL" id="CAB5367226.1"/>
    </source>
</evidence>
<dbReference type="VEuPathDB" id="FungiDB:RhiirFUN_008157"/>
<sequence>MEKNIQDAELEALLEYDSAEEFSDTDSLNGMSDNEYEIEDIAEGEEEEEEEEEEKEEEEDTMKLYVGKTFHNWDRVANFMKKYAATKGHGVRIGGGGRVDKTTQEITKRTYLCRHAGKAKSKSSKRQTSSCRVECPWRVNIWAKKSKGCLEVTTLHDQHVGHELHPSAIKFVPTLRKLSDEIMEEIRFLTVVAKADATIQYRIIREKFKIRIHRPDLYNAISKFRRESTPGEADAGILLKRLHEKKIEDPRWVVSMKLDPITSSLTHLFWMSPEQQILWWEILLQNYPQAKDYLIRSLGCNFQSWARAFTSKYFTAGAQTTSRNEGENSVLKRLFGNSNLSLCELFDALEERYQEEVDYCEFINWHQTIPQIRPQNVSTSIFGPVAQQLNEFVMPNIMKKQEEQMELSLYYHAVEIELEILHSKEMVRLTLLILA</sequence>
<evidence type="ECO:0008006" key="4">
    <source>
        <dbReference type="Google" id="ProtNLM"/>
    </source>
</evidence>
<reference evidence="2" key="1">
    <citation type="submission" date="2020-05" db="EMBL/GenBank/DDBJ databases">
        <authorList>
            <person name="Rincon C."/>
            <person name="Sanders R I."/>
            <person name="Robbins C."/>
            <person name="Chaturvedi A."/>
        </authorList>
    </citation>
    <scope>NUCLEOTIDE SEQUENCE</scope>
    <source>
        <strain evidence="2">CHB12</strain>
    </source>
</reference>
<evidence type="ECO:0000313" key="3">
    <source>
        <dbReference type="Proteomes" id="UP000684084"/>
    </source>
</evidence>
<proteinExistence type="predicted"/>
<evidence type="ECO:0000256" key="1">
    <source>
        <dbReference type="SAM" id="MobiDB-lite"/>
    </source>
</evidence>
<dbReference type="PANTHER" id="PTHR47718:SF3">
    <property type="entry name" value="PROTEIN FAR1-RELATED SEQUENCE 5-LIKE"/>
    <property type="match status" value="1"/>
</dbReference>
<dbReference type="Proteomes" id="UP000684084">
    <property type="component" value="Unassembled WGS sequence"/>
</dbReference>
<dbReference type="PANTHER" id="PTHR47718">
    <property type="entry name" value="OS01G0519700 PROTEIN"/>
    <property type="match status" value="1"/>
</dbReference>
<dbReference type="EMBL" id="CAGKOT010000023">
    <property type="protein sequence ID" value="CAB5367226.1"/>
    <property type="molecule type" value="Genomic_DNA"/>
</dbReference>
<protein>
    <recommendedName>
        <fullName evidence="4">Protein far1-related sequence 5-like</fullName>
    </recommendedName>
</protein>
<name>A0A915ZAJ2_9GLOM</name>
<gene>
    <name evidence="2" type="ORF">CHRIB12_LOCUS11226</name>
</gene>